<keyword evidence="2" id="KW-1185">Reference proteome</keyword>
<sequence>MEYVKCCDTKMEYSKHRTTDDNLRLNSSVVYTNPDSTGLRTTRSYSRTLQLTSTSHHWLRVGRRNIKQHSLKAIFRILKKL</sequence>
<reference evidence="1" key="2">
    <citation type="submission" date="2015-02" db="UniProtKB">
        <authorList>
            <consortium name="EnsemblMetazoa"/>
        </authorList>
    </citation>
    <scope>IDENTIFICATION</scope>
</reference>
<accession>T1IMX8</accession>
<dbReference type="AlphaFoldDB" id="T1IMX8"/>
<protein>
    <submittedName>
        <fullName evidence="1">Uncharacterized protein</fullName>
    </submittedName>
</protein>
<organism evidence="1 2">
    <name type="scientific">Strigamia maritima</name>
    <name type="common">European centipede</name>
    <name type="synonym">Geophilus maritimus</name>
    <dbReference type="NCBI Taxonomy" id="126957"/>
    <lineage>
        <taxon>Eukaryota</taxon>
        <taxon>Metazoa</taxon>
        <taxon>Ecdysozoa</taxon>
        <taxon>Arthropoda</taxon>
        <taxon>Myriapoda</taxon>
        <taxon>Chilopoda</taxon>
        <taxon>Pleurostigmophora</taxon>
        <taxon>Geophilomorpha</taxon>
        <taxon>Linotaeniidae</taxon>
        <taxon>Strigamia</taxon>
    </lineage>
</organism>
<evidence type="ECO:0000313" key="1">
    <source>
        <dbReference type="EnsemblMetazoa" id="SMAR002345-PA"/>
    </source>
</evidence>
<proteinExistence type="predicted"/>
<dbReference type="Proteomes" id="UP000014500">
    <property type="component" value="Unassembled WGS sequence"/>
</dbReference>
<evidence type="ECO:0000313" key="2">
    <source>
        <dbReference type="Proteomes" id="UP000014500"/>
    </source>
</evidence>
<dbReference type="EnsemblMetazoa" id="SMAR002345-RA">
    <property type="protein sequence ID" value="SMAR002345-PA"/>
    <property type="gene ID" value="SMAR002345"/>
</dbReference>
<name>T1IMX8_STRMM</name>
<reference evidence="2" key="1">
    <citation type="submission" date="2011-05" db="EMBL/GenBank/DDBJ databases">
        <authorList>
            <person name="Richards S.R."/>
            <person name="Qu J."/>
            <person name="Jiang H."/>
            <person name="Jhangiani S.N."/>
            <person name="Agravi P."/>
            <person name="Goodspeed R."/>
            <person name="Gross S."/>
            <person name="Mandapat C."/>
            <person name="Jackson L."/>
            <person name="Mathew T."/>
            <person name="Pu L."/>
            <person name="Thornton R."/>
            <person name="Saada N."/>
            <person name="Wilczek-Boney K.B."/>
            <person name="Lee S."/>
            <person name="Kovar C."/>
            <person name="Wu Y."/>
            <person name="Scherer S.E."/>
            <person name="Worley K.C."/>
            <person name="Muzny D.M."/>
            <person name="Gibbs R."/>
        </authorList>
    </citation>
    <scope>NUCLEOTIDE SEQUENCE</scope>
    <source>
        <strain evidence="2">Brora</strain>
    </source>
</reference>
<dbReference type="HOGENOM" id="CLU_2576889_0_0_1"/>
<dbReference type="EMBL" id="JH431101">
    <property type="status" value="NOT_ANNOTATED_CDS"/>
    <property type="molecule type" value="Genomic_DNA"/>
</dbReference>